<proteinExistence type="predicted"/>
<organism evidence="2 3">
    <name type="scientific">Scandinavium lactucae</name>
    <dbReference type="NCBI Taxonomy" id="3095028"/>
    <lineage>
        <taxon>Bacteria</taxon>
        <taxon>Pseudomonadati</taxon>
        <taxon>Pseudomonadota</taxon>
        <taxon>Gammaproteobacteria</taxon>
        <taxon>Enterobacterales</taxon>
        <taxon>Enterobacteriaceae</taxon>
        <taxon>Scandinavium</taxon>
    </lineage>
</organism>
<evidence type="ECO:0000313" key="2">
    <source>
        <dbReference type="EMBL" id="MDX6033714.1"/>
    </source>
</evidence>
<comment type="caution">
    <text evidence="2">The sequence shown here is derived from an EMBL/GenBank/DDBJ whole genome shotgun (WGS) entry which is preliminary data.</text>
</comment>
<dbReference type="Proteomes" id="UP001282336">
    <property type="component" value="Unassembled WGS sequence"/>
</dbReference>
<feature type="transmembrane region" description="Helical" evidence="1">
    <location>
        <begin position="82"/>
        <end position="99"/>
    </location>
</feature>
<gene>
    <name evidence="2" type="ORF">SIL20_19620</name>
</gene>
<reference evidence="2" key="1">
    <citation type="submission" date="2023-11" db="EMBL/GenBank/DDBJ databases">
        <title>Scandinavium wanjuensis sp. nov., isolated from lettuce South Korea.</title>
        <authorList>
            <person name="Park J."/>
            <person name="Park S."/>
            <person name="Oh K.K."/>
            <person name="Cho G.S."/>
            <person name="Franz C.M.A.P."/>
        </authorList>
    </citation>
    <scope>NUCLEOTIDE SEQUENCE</scope>
    <source>
        <strain evidence="2">V105_12</strain>
    </source>
</reference>
<dbReference type="RefSeq" id="WP_319630149.1">
    <property type="nucleotide sequence ID" value="NZ_JAWXRB010000045.1"/>
</dbReference>
<evidence type="ECO:0000256" key="1">
    <source>
        <dbReference type="SAM" id="Phobius"/>
    </source>
</evidence>
<keyword evidence="1" id="KW-0812">Transmembrane</keyword>
<accession>A0AAJ2S8B0</accession>
<name>A0AAJ2S8B0_9ENTR</name>
<protein>
    <submittedName>
        <fullName evidence="2">Uncharacterized protein</fullName>
    </submittedName>
</protein>
<feature type="transmembrane region" description="Helical" evidence="1">
    <location>
        <begin position="58"/>
        <end position="76"/>
    </location>
</feature>
<evidence type="ECO:0000313" key="3">
    <source>
        <dbReference type="Proteomes" id="UP001282336"/>
    </source>
</evidence>
<keyword evidence="1" id="KW-1133">Transmembrane helix</keyword>
<dbReference type="AlphaFoldDB" id="A0AAJ2S8B0"/>
<keyword evidence="1" id="KW-0472">Membrane</keyword>
<sequence>MKAKELILTSCFSYRELLEMKNSYVQAIREVYGRGAIVAVDETFENYILVIADAVSSAFFLVTFMGLINVSAMLYIHGLTKGTFAMFVISMFIIIGVVIRNSIVKKIKMATTLKLIKLRAKMFFYMITPP</sequence>
<dbReference type="EMBL" id="JAWXRC010000042">
    <property type="protein sequence ID" value="MDX6033714.1"/>
    <property type="molecule type" value="Genomic_DNA"/>
</dbReference>